<organism evidence="2 3">
    <name type="scientific">Paspalum notatum var. saurae</name>
    <dbReference type="NCBI Taxonomy" id="547442"/>
    <lineage>
        <taxon>Eukaryota</taxon>
        <taxon>Viridiplantae</taxon>
        <taxon>Streptophyta</taxon>
        <taxon>Embryophyta</taxon>
        <taxon>Tracheophyta</taxon>
        <taxon>Spermatophyta</taxon>
        <taxon>Magnoliopsida</taxon>
        <taxon>Liliopsida</taxon>
        <taxon>Poales</taxon>
        <taxon>Poaceae</taxon>
        <taxon>PACMAD clade</taxon>
        <taxon>Panicoideae</taxon>
        <taxon>Andropogonodae</taxon>
        <taxon>Paspaleae</taxon>
        <taxon>Paspalinae</taxon>
        <taxon>Paspalum</taxon>
    </lineage>
</organism>
<name>A0AAQ3XAX4_PASNO</name>
<accession>A0AAQ3XAX4</accession>
<sequence>MGPRRRWRLRRADRTLQEARFRSQGGIVVSSQDLPCRNSRQTGAAGVRPADDKQSPRQTGAVCVECSPNSLGKGSCMACCIASWTWMWCPGYSRNWIRHKGVTSLLCLAKEVQARIWSRTLER</sequence>
<dbReference type="Proteomes" id="UP001341281">
    <property type="component" value="Chromosome 08"/>
</dbReference>
<keyword evidence="3" id="KW-1185">Reference proteome</keyword>
<reference evidence="2 3" key="1">
    <citation type="submission" date="2024-02" db="EMBL/GenBank/DDBJ databases">
        <title>High-quality chromosome-scale genome assembly of Pensacola bahiagrass (Paspalum notatum Flugge var. saurae).</title>
        <authorList>
            <person name="Vega J.M."/>
            <person name="Podio M."/>
            <person name="Orjuela J."/>
            <person name="Siena L.A."/>
            <person name="Pessino S.C."/>
            <person name="Combes M.C."/>
            <person name="Mariac C."/>
            <person name="Albertini E."/>
            <person name="Pupilli F."/>
            <person name="Ortiz J.P.A."/>
            <person name="Leblanc O."/>
        </authorList>
    </citation>
    <scope>NUCLEOTIDE SEQUENCE [LARGE SCALE GENOMIC DNA]</scope>
    <source>
        <strain evidence="2">R1</strain>
        <tissue evidence="2">Leaf</tissue>
    </source>
</reference>
<protein>
    <submittedName>
        <fullName evidence="2">Uncharacterized protein</fullName>
    </submittedName>
</protein>
<evidence type="ECO:0000256" key="1">
    <source>
        <dbReference type="SAM" id="MobiDB-lite"/>
    </source>
</evidence>
<evidence type="ECO:0000313" key="2">
    <source>
        <dbReference type="EMBL" id="WVZ91076.1"/>
    </source>
</evidence>
<dbReference type="EMBL" id="CP144752">
    <property type="protein sequence ID" value="WVZ91076.1"/>
    <property type="molecule type" value="Genomic_DNA"/>
</dbReference>
<feature type="region of interest" description="Disordered" evidence="1">
    <location>
        <begin position="34"/>
        <end position="56"/>
    </location>
</feature>
<dbReference type="AlphaFoldDB" id="A0AAQ3XAX4"/>
<evidence type="ECO:0000313" key="3">
    <source>
        <dbReference type="Proteomes" id="UP001341281"/>
    </source>
</evidence>
<proteinExistence type="predicted"/>
<gene>
    <name evidence="2" type="ORF">U9M48_037295</name>
</gene>